<proteinExistence type="predicted"/>
<sequence length="40" mass="4677">MGEKNHGFDGMVDAEVERRLNVTNLFKTAFFYVDVTFFCK</sequence>
<dbReference type="EMBL" id="JAMZMK010010251">
    <property type="protein sequence ID" value="KAI7732365.1"/>
    <property type="molecule type" value="Genomic_DNA"/>
</dbReference>
<name>A0AAD5BZT1_AMBAR</name>
<keyword evidence="2" id="KW-1185">Reference proteome</keyword>
<organism evidence="1 2">
    <name type="scientific">Ambrosia artemisiifolia</name>
    <name type="common">Common ragweed</name>
    <dbReference type="NCBI Taxonomy" id="4212"/>
    <lineage>
        <taxon>Eukaryota</taxon>
        <taxon>Viridiplantae</taxon>
        <taxon>Streptophyta</taxon>
        <taxon>Embryophyta</taxon>
        <taxon>Tracheophyta</taxon>
        <taxon>Spermatophyta</taxon>
        <taxon>Magnoliopsida</taxon>
        <taxon>eudicotyledons</taxon>
        <taxon>Gunneridae</taxon>
        <taxon>Pentapetalae</taxon>
        <taxon>asterids</taxon>
        <taxon>campanulids</taxon>
        <taxon>Asterales</taxon>
        <taxon>Asteraceae</taxon>
        <taxon>Asteroideae</taxon>
        <taxon>Heliantheae alliance</taxon>
        <taxon>Heliantheae</taxon>
        <taxon>Ambrosia</taxon>
    </lineage>
</organism>
<dbReference type="Proteomes" id="UP001206925">
    <property type="component" value="Unassembled WGS sequence"/>
</dbReference>
<comment type="caution">
    <text evidence="1">The sequence shown here is derived from an EMBL/GenBank/DDBJ whole genome shotgun (WGS) entry which is preliminary data.</text>
</comment>
<dbReference type="AlphaFoldDB" id="A0AAD5BZT1"/>
<evidence type="ECO:0000313" key="1">
    <source>
        <dbReference type="EMBL" id="KAI7732365.1"/>
    </source>
</evidence>
<gene>
    <name evidence="1" type="ORF">M8C21_025321</name>
</gene>
<reference evidence="1" key="1">
    <citation type="submission" date="2022-06" db="EMBL/GenBank/DDBJ databases">
        <title>Uncovering the hologenomic basis of an extraordinary plant invasion.</title>
        <authorList>
            <person name="Bieker V.C."/>
            <person name="Martin M.D."/>
            <person name="Gilbert T."/>
            <person name="Hodgins K."/>
            <person name="Battlay P."/>
            <person name="Petersen B."/>
            <person name="Wilson J."/>
        </authorList>
    </citation>
    <scope>NUCLEOTIDE SEQUENCE</scope>
    <source>
        <strain evidence="1">AA19_3_7</strain>
        <tissue evidence="1">Leaf</tissue>
    </source>
</reference>
<protein>
    <submittedName>
        <fullName evidence="1">Uncharacterized protein</fullName>
    </submittedName>
</protein>
<evidence type="ECO:0000313" key="2">
    <source>
        <dbReference type="Proteomes" id="UP001206925"/>
    </source>
</evidence>
<accession>A0AAD5BZT1</accession>